<organism evidence="1 2">
    <name type="scientific">Paenirhodobacter populi</name>
    <dbReference type="NCBI Taxonomy" id="2306993"/>
    <lineage>
        <taxon>Bacteria</taxon>
        <taxon>Pseudomonadati</taxon>
        <taxon>Pseudomonadota</taxon>
        <taxon>Alphaproteobacteria</taxon>
        <taxon>Rhodobacterales</taxon>
        <taxon>Rhodobacter group</taxon>
        <taxon>Paenirhodobacter</taxon>
    </lineage>
</organism>
<protein>
    <recommendedName>
        <fullName evidence="3">DUF3168 domain-containing protein</fullName>
    </recommendedName>
</protein>
<dbReference type="Proteomes" id="UP000285295">
    <property type="component" value="Unassembled WGS sequence"/>
</dbReference>
<gene>
    <name evidence="1" type="ORF">D2T31_04970</name>
</gene>
<evidence type="ECO:0000313" key="2">
    <source>
        <dbReference type="Proteomes" id="UP000285295"/>
    </source>
</evidence>
<evidence type="ECO:0000313" key="1">
    <source>
        <dbReference type="EMBL" id="RWR31353.1"/>
    </source>
</evidence>
<dbReference type="RefSeq" id="WP_128236520.1">
    <property type="nucleotide sequence ID" value="NZ_SAUX01000004.1"/>
</dbReference>
<sequence>MSHWRSDYRKAARDSLAASERFSGFEILRSWAGGISDNTLPVIGVLTPSEQVSVSAQKQSERGTLMQIVLKREGGEDVEDILDDDGDEIEARITGALLSSGCACFLEAVSVVTNGDGRKRIGTLLMDFRIKSWRPIVRTT</sequence>
<proteinExistence type="predicted"/>
<comment type="caution">
    <text evidence="1">The sequence shown here is derived from an EMBL/GenBank/DDBJ whole genome shotgun (WGS) entry which is preliminary data.</text>
</comment>
<reference evidence="1 2" key="1">
    <citation type="submission" date="2019-01" db="EMBL/GenBank/DDBJ databases">
        <title>Sinorhodobacter populi sp. nov. isolated from the symptomatic bark tissue of Populus euramericana canker.</title>
        <authorList>
            <person name="Xu G."/>
        </authorList>
    </citation>
    <scope>NUCLEOTIDE SEQUENCE [LARGE SCALE GENOMIC DNA]</scope>
    <source>
        <strain evidence="1 2">D19-10-3-21</strain>
    </source>
</reference>
<name>A0A443KFA7_9RHOB</name>
<dbReference type="AlphaFoldDB" id="A0A443KFA7"/>
<reference evidence="1 2" key="2">
    <citation type="submission" date="2019-01" db="EMBL/GenBank/DDBJ databases">
        <authorList>
            <person name="Li Y."/>
        </authorList>
    </citation>
    <scope>NUCLEOTIDE SEQUENCE [LARGE SCALE GENOMIC DNA]</scope>
    <source>
        <strain evidence="1 2">D19-10-3-21</strain>
    </source>
</reference>
<accession>A0A443KFA7</accession>
<dbReference type="OrthoDB" id="7875220at2"/>
<evidence type="ECO:0008006" key="3">
    <source>
        <dbReference type="Google" id="ProtNLM"/>
    </source>
</evidence>
<dbReference type="EMBL" id="SAUX01000004">
    <property type="protein sequence ID" value="RWR31353.1"/>
    <property type="molecule type" value="Genomic_DNA"/>
</dbReference>